<feature type="transmembrane region" description="Helical" evidence="1">
    <location>
        <begin position="56"/>
        <end position="81"/>
    </location>
</feature>
<feature type="transmembrane region" description="Helical" evidence="1">
    <location>
        <begin position="361"/>
        <end position="384"/>
    </location>
</feature>
<feature type="transmembrane region" description="Helical" evidence="1">
    <location>
        <begin position="27"/>
        <end position="44"/>
    </location>
</feature>
<feature type="transmembrane region" description="Helical" evidence="1">
    <location>
        <begin position="325"/>
        <end position="349"/>
    </location>
</feature>
<dbReference type="OrthoDB" id="627992at2"/>
<feature type="transmembrane region" description="Helical" evidence="1">
    <location>
        <begin position="226"/>
        <end position="248"/>
    </location>
</feature>
<proteinExistence type="predicted"/>
<keyword evidence="1" id="KW-1133">Transmembrane helix</keyword>
<feature type="transmembrane region" description="Helical" evidence="1">
    <location>
        <begin position="166"/>
        <end position="186"/>
    </location>
</feature>
<keyword evidence="1" id="KW-0812">Transmembrane</keyword>
<gene>
    <name evidence="2" type="ORF">SAMN05428642_102910</name>
</gene>
<accession>A0A1K2IJZ4</accession>
<protein>
    <submittedName>
        <fullName evidence="2">Uncharacterized protein</fullName>
    </submittedName>
</protein>
<name>A0A1K2IJZ4_9FLAO</name>
<evidence type="ECO:0000313" key="3">
    <source>
        <dbReference type="Proteomes" id="UP000182544"/>
    </source>
</evidence>
<dbReference type="RefSeq" id="WP_072402103.1">
    <property type="nucleotide sequence ID" value="NZ_FPKV01000002.1"/>
</dbReference>
<reference evidence="2 3" key="1">
    <citation type="submission" date="2016-10" db="EMBL/GenBank/DDBJ databases">
        <authorList>
            <person name="de Groot N.N."/>
        </authorList>
    </citation>
    <scope>NUCLEOTIDE SEQUENCE [LARGE SCALE GENOMIC DNA]</scope>
    <source>
        <strain evidence="2 3">DSM 18180</strain>
    </source>
</reference>
<feature type="transmembrane region" description="Helical" evidence="1">
    <location>
        <begin position="93"/>
        <end position="110"/>
    </location>
</feature>
<dbReference type="AlphaFoldDB" id="A0A1K2IJZ4"/>
<sequence>MKKIFLFIGAILFSILFHKQGVGLNLSIFSFITLILLVIFNKSAFKQKSTLAYSVLYLITAITVFIYNNSLSIIANFVAFFTLVGQVSEQNSSIYINWINGLYTIVAGYFHRNFNINETKQKVISNKDIDYLHLIKIIGIPLALIIVFICLYKNGNPMFNELVNKIDFSFINFQWLLVAICGYYLLNNICKPVIIEPTTTLDINTGNYLSKKGEINIGDLKKEHQFGFILISALNLLIILFLITDITYLLTSNDLRASTFSNQVHSSIYTLIASIVIAIIIILYFFRGNLNFYSKNRSLKTLAYLWITLNSILIVNILIKDFQYIYYFGFTYKRIGVLIYLLLTVIGLITTFIKVKNVMNFWYLFRINSLTTFTILVTCATVNWDGCITIYNLNYAKSMDFKYLIRLSNNNVFTLINYLDDHNLDNYKNSVIRRKYKRYLKELNAKSWQEIQFDNFKIK</sequence>
<dbReference type="EMBL" id="FPKV01000002">
    <property type="protein sequence ID" value="SFZ92711.1"/>
    <property type="molecule type" value="Genomic_DNA"/>
</dbReference>
<evidence type="ECO:0000256" key="1">
    <source>
        <dbReference type="SAM" id="Phobius"/>
    </source>
</evidence>
<keyword evidence="3" id="KW-1185">Reference proteome</keyword>
<feature type="transmembrane region" description="Helical" evidence="1">
    <location>
        <begin position="131"/>
        <end position="154"/>
    </location>
</feature>
<dbReference type="InterPro" id="IPR025291">
    <property type="entry name" value="DUF4153"/>
</dbReference>
<organism evidence="2 3">
    <name type="scientific">Flaviramulus basaltis</name>
    <dbReference type="NCBI Taxonomy" id="369401"/>
    <lineage>
        <taxon>Bacteria</taxon>
        <taxon>Pseudomonadati</taxon>
        <taxon>Bacteroidota</taxon>
        <taxon>Flavobacteriia</taxon>
        <taxon>Flavobacteriales</taxon>
        <taxon>Flavobacteriaceae</taxon>
        <taxon>Flaviramulus</taxon>
    </lineage>
</organism>
<feature type="transmembrane region" description="Helical" evidence="1">
    <location>
        <begin position="298"/>
        <end position="319"/>
    </location>
</feature>
<keyword evidence="1" id="KW-0472">Membrane</keyword>
<dbReference type="Proteomes" id="UP000182544">
    <property type="component" value="Unassembled WGS sequence"/>
</dbReference>
<dbReference type="STRING" id="369401.SAMN05428642_102910"/>
<feature type="transmembrane region" description="Helical" evidence="1">
    <location>
        <begin position="268"/>
        <end position="286"/>
    </location>
</feature>
<dbReference type="Pfam" id="PF13687">
    <property type="entry name" value="DUF4153"/>
    <property type="match status" value="1"/>
</dbReference>
<evidence type="ECO:0000313" key="2">
    <source>
        <dbReference type="EMBL" id="SFZ92711.1"/>
    </source>
</evidence>